<feature type="domain" description="Transcription regulator PadR N-terminal" evidence="1">
    <location>
        <begin position="18"/>
        <end position="85"/>
    </location>
</feature>
<evidence type="ECO:0000259" key="1">
    <source>
        <dbReference type="Pfam" id="PF03551"/>
    </source>
</evidence>
<dbReference type="PANTHER" id="PTHR33169">
    <property type="entry name" value="PADR-FAMILY TRANSCRIPTIONAL REGULATOR"/>
    <property type="match status" value="1"/>
</dbReference>
<proteinExistence type="predicted"/>
<dbReference type="Pfam" id="PF03551">
    <property type="entry name" value="PadR"/>
    <property type="match status" value="1"/>
</dbReference>
<comment type="caution">
    <text evidence="2">The sequence shown here is derived from an EMBL/GenBank/DDBJ whole genome shotgun (WGS) entry which is preliminary data.</text>
</comment>
<name>A0A7J5B9X8_9MICO</name>
<dbReference type="PANTHER" id="PTHR33169:SF13">
    <property type="entry name" value="PADR-FAMILY TRANSCRIPTIONAL REGULATOR"/>
    <property type="match status" value="1"/>
</dbReference>
<dbReference type="InterPro" id="IPR036388">
    <property type="entry name" value="WH-like_DNA-bd_sf"/>
</dbReference>
<gene>
    <name evidence="2" type="ORF">F8O05_08895</name>
</gene>
<accession>A0A7J5B9X8</accession>
<evidence type="ECO:0000313" key="2">
    <source>
        <dbReference type="EMBL" id="KAB1642580.1"/>
    </source>
</evidence>
<dbReference type="InterPro" id="IPR036390">
    <property type="entry name" value="WH_DNA-bd_sf"/>
</dbReference>
<dbReference type="EMBL" id="WBKB01000005">
    <property type="protein sequence ID" value="KAB1642580.1"/>
    <property type="molecule type" value="Genomic_DNA"/>
</dbReference>
<reference evidence="2 3" key="1">
    <citation type="submission" date="2019-09" db="EMBL/GenBank/DDBJ databases">
        <title>Phylogeny of genus Pseudoclavibacter and closely related genus.</title>
        <authorList>
            <person name="Li Y."/>
        </authorList>
    </citation>
    <scope>NUCLEOTIDE SEQUENCE [LARGE SCALE GENOMIC DNA]</scope>
    <source>
        <strain evidence="2 3">KCTC 13959</strain>
    </source>
</reference>
<dbReference type="Proteomes" id="UP000433493">
    <property type="component" value="Unassembled WGS sequence"/>
</dbReference>
<dbReference type="Gene3D" id="1.10.10.10">
    <property type="entry name" value="Winged helix-like DNA-binding domain superfamily/Winged helix DNA-binding domain"/>
    <property type="match status" value="1"/>
</dbReference>
<dbReference type="RefSeq" id="WP_158052383.1">
    <property type="nucleotide sequence ID" value="NZ_WBKB01000005.1"/>
</dbReference>
<dbReference type="AlphaFoldDB" id="A0A7J5B9X8"/>
<dbReference type="InterPro" id="IPR005149">
    <property type="entry name" value="Tscrpt_reg_PadR_N"/>
</dbReference>
<evidence type="ECO:0000313" key="3">
    <source>
        <dbReference type="Proteomes" id="UP000433493"/>
    </source>
</evidence>
<sequence length="108" mass="11946">MKRHPLLPLTETTYYVLLALLQPAHGYLIMSRVEEASLGQVRMAPGTLYGALDNLLKQGLIERAPSEDARRKVYRITKSGFEALSADTQRMAHLINAFTNATQTGDAS</sequence>
<dbReference type="SUPFAM" id="SSF46785">
    <property type="entry name" value="Winged helix' DNA-binding domain"/>
    <property type="match status" value="1"/>
</dbReference>
<organism evidence="2 3">
    <name type="scientific">Gulosibacter chungangensis</name>
    <dbReference type="NCBI Taxonomy" id="979746"/>
    <lineage>
        <taxon>Bacteria</taxon>
        <taxon>Bacillati</taxon>
        <taxon>Actinomycetota</taxon>
        <taxon>Actinomycetes</taxon>
        <taxon>Micrococcales</taxon>
        <taxon>Microbacteriaceae</taxon>
        <taxon>Gulosibacter</taxon>
    </lineage>
</organism>
<dbReference type="InterPro" id="IPR052509">
    <property type="entry name" value="Metal_resp_DNA-bind_regulator"/>
</dbReference>
<protein>
    <submittedName>
        <fullName evidence="2">PadR family transcriptional regulator</fullName>
    </submittedName>
</protein>
<dbReference type="OrthoDB" id="122286at2"/>
<keyword evidence="3" id="KW-1185">Reference proteome</keyword>